<feature type="compositionally biased region" description="Low complexity" evidence="1">
    <location>
        <begin position="205"/>
        <end position="234"/>
    </location>
</feature>
<dbReference type="AlphaFoldDB" id="A0A4D9DDI5"/>
<keyword evidence="4" id="KW-1185">Reference proteome</keyword>
<feature type="compositionally biased region" description="Acidic residues" evidence="1">
    <location>
        <begin position="244"/>
        <end position="255"/>
    </location>
</feature>
<evidence type="ECO:0000313" key="4">
    <source>
        <dbReference type="Proteomes" id="UP000355283"/>
    </source>
</evidence>
<protein>
    <submittedName>
        <fullName evidence="3">Uncharacterized protein</fullName>
    </submittedName>
</protein>
<keyword evidence="2" id="KW-0472">Membrane</keyword>
<sequence>MPSGNETPKRYLPTESSLEDNREVMDYRRVGYQGSSGGGSSPGRNGDVLAHSGRGRSRASYPGWPQHQDHATAPVSPLLDKAAVVVRNNATALESLSARGIWLLLFLPYLTLALALLIDAHPQYRFTSGYAFPPGETVGPCHGEDHIRDGCVRVVNANYTALYSPPFRLPMGSTILAVDALVNARAPLTPFEARVEPTPARKRLLTTPTPVPLLSVSPPSPTLPASTLSSFPRPSSRPPVPLEFTEDTDDDDSSEGGELSVTAKLEVPFQDGSGWRLLCQGPSVGWTWGGGRGGGRAEEGAEEAPCRP</sequence>
<dbReference type="Proteomes" id="UP000355283">
    <property type="component" value="Unassembled WGS sequence"/>
</dbReference>
<evidence type="ECO:0000256" key="2">
    <source>
        <dbReference type="SAM" id="Phobius"/>
    </source>
</evidence>
<keyword evidence="2" id="KW-1133">Transmembrane helix</keyword>
<evidence type="ECO:0000256" key="1">
    <source>
        <dbReference type="SAM" id="MobiDB-lite"/>
    </source>
</evidence>
<keyword evidence="2" id="KW-0812">Transmembrane</keyword>
<feature type="transmembrane region" description="Helical" evidence="2">
    <location>
        <begin position="100"/>
        <end position="118"/>
    </location>
</feature>
<name>A0A4D9DDI5_9STRA</name>
<comment type="caution">
    <text evidence="3">The sequence shown here is derived from an EMBL/GenBank/DDBJ whole genome shotgun (WGS) entry which is preliminary data.</text>
</comment>
<reference evidence="3 4" key="1">
    <citation type="submission" date="2019-01" db="EMBL/GenBank/DDBJ databases">
        <title>Nuclear Genome Assembly of the Microalgal Biofuel strain Nannochloropsis salina CCMP1776.</title>
        <authorList>
            <person name="Hovde B."/>
        </authorList>
    </citation>
    <scope>NUCLEOTIDE SEQUENCE [LARGE SCALE GENOMIC DNA]</scope>
    <source>
        <strain evidence="3 4">CCMP1776</strain>
    </source>
</reference>
<dbReference type="EMBL" id="SDOX01000007">
    <property type="protein sequence ID" value="TFJ86748.1"/>
    <property type="molecule type" value="Genomic_DNA"/>
</dbReference>
<feature type="region of interest" description="Disordered" evidence="1">
    <location>
        <begin position="1"/>
        <end position="72"/>
    </location>
</feature>
<feature type="compositionally biased region" description="Basic and acidic residues" evidence="1">
    <location>
        <begin position="19"/>
        <end position="29"/>
    </location>
</feature>
<organism evidence="3 4">
    <name type="scientific">Nannochloropsis salina CCMP1776</name>
    <dbReference type="NCBI Taxonomy" id="1027361"/>
    <lineage>
        <taxon>Eukaryota</taxon>
        <taxon>Sar</taxon>
        <taxon>Stramenopiles</taxon>
        <taxon>Ochrophyta</taxon>
        <taxon>Eustigmatophyceae</taxon>
        <taxon>Eustigmatales</taxon>
        <taxon>Monodopsidaceae</taxon>
        <taxon>Microchloropsis</taxon>
        <taxon>Microchloropsis salina</taxon>
    </lineage>
</organism>
<feature type="region of interest" description="Disordered" evidence="1">
    <location>
        <begin position="199"/>
        <end position="258"/>
    </location>
</feature>
<evidence type="ECO:0000313" key="3">
    <source>
        <dbReference type="EMBL" id="TFJ86748.1"/>
    </source>
</evidence>
<feature type="compositionally biased region" description="Basic and acidic residues" evidence="1">
    <location>
        <begin position="295"/>
        <end position="308"/>
    </location>
</feature>
<feature type="region of interest" description="Disordered" evidence="1">
    <location>
        <begin position="286"/>
        <end position="308"/>
    </location>
</feature>
<proteinExistence type="predicted"/>
<gene>
    <name evidence="3" type="ORF">NSK_001836</name>
</gene>
<accession>A0A4D9DDI5</accession>